<accession>A0A3B1E0G1</accession>
<organism evidence="3">
    <name type="scientific">hydrothermal vent metagenome</name>
    <dbReference type="NCBI Taxonomy" id="652676"/>
    <lineage>
        <taxon>unclassified sequences</taxon>
        <taxon>metagenomes</taxon>
        <taxon>ecological metagenomes</taxon>
    </lineage>
</organism>
<dbReference type="EMBL" id="UOGK01000569">
    <property type="protein sequence ID" value="VAX41610.1"/>
    <property type="molecule type" value="Genomic_DNA"/>
</dbReference>
<feature type="non-terminal residue" evidence="3">
    <location>
        <position position="284"/>
    </location>
</feature>
<dbReference type="Gene3D" id="3.40.190.10">
    <property type="entry name" value="Periplasmic binding protein-like II"/>
    <property type="match status" value="1"/>
</dbReference>
<feature type="compositionally biased region" description="Gly residues" evidence="1">
    <location>
        <begin position="89"/>
        <end position="99"/>
    </location>
</feature>
<dbReference type="GO" id="GO:0015833">
    <property type="term" value="P:peptide transport"/>
    <property type="evidence" value="ECO:0007669"/>
    <property type="project" value="TreeGrafter"/>
</dbReference>
<evidence type="ECO:0000313" key="3">
    <source>
        <dbReference type="EMBL" id="VAX41610.1"/>
    </source>
</evidence>
<evidence type="ECO:0000259" key="2">
    <source>
        <dbReference type="Pfam" id="PF00496"/>
    </source>
</evidence>
<sequence length="284" mass="31915">MENRFGLKDFIIIIGLLVIAVSVWLTMAQDDRRWKQNSEMLTRISSLEQQLAQVDDQLKRVPSIESEVSKISETLRNGIAVIGNTSNGGVEGNGGGNEGVSGEVTAPPPAEEHDTAWARPGVEIAWQEPWDFATDPRSDPRYRQGGEFTETFNAQPSKLTPVLGEDTYSRRIQDQICDSLAEYDAETLVLRGTLAEAWQYDPDGLWVRIKIRDDARFSDGVPVTAEDVRWTFHEYINNPELETESLRSLLTQVDRVEVISDKVVEYHFKAPGAYNLRNAVGNYV</sequence>
<name>A0A3B1E0G1_9ZZZZ</name>
<evidence type="ECO:0000256" key="1">
    <source>
        <dbReference type="SAM" id="MobiDB-lite"/>
    </source>
</evidence>
<dbReference type="InterPro" id="IPR039424">
    <property type="entry name" value="SBP_5"/>
</dbReference>
<dbReference type="GO" id="GO:1904680">
    <property type="term" value="F:peptide transmembrane transporter activity"/>
    <property type="evidence" value="ECO:0007669"/>
    <property type="project" value="TreeGrafter"/>
</dbReference>
<dbReference type="SUPFAM" id="SSF53850">
    <property type="entry name" value="Periplasmic binding protein-like II"/>
    <property type="match status" value="1"/>
</dbReference>
<feature type="region of interest" description="Disordered" evidence="1">
    <location>
        <begin position="86"/>
        <end position="111"/>
    </location>
</feature>
<dbReference type="AlphaFoldDB" id="A0A3B1E0G1"/>
<gene>
    <name evidence="3" type="ORF">MNBD_PLANCTO03-1054</name>
</gene>
<reference evidence="3" key="1">
    <citation type="submission" date="2018-06" db="EMBL/GenBank/DDBJ databases">
        <authorList>
            <person name="Zhirakovskaya E."/>
        </authorList>
    </citation>
    <scope>NUCLEOTIDE SEQUENCE</scope>
</reference>
<dbReference type="PANTHER" id="PTHR30290">
    <property type="entry name" value="PERIPLASMIC BINDING COMPONENT OF ABC TRANSPORTER"/>
    <property type="match status" value="1"/>
</dbReference>
<proteinExistence type="predicted"/>
<feature type="domain" description="Solute-binding protein family 5" evidence="2">
    <location>
        <begin position="192"/>
        <end position="274"/>
    </location>
</feature>
<dbReference type="Pfam" id="PF00496">
    <property type="entry name" value="SBP_bac_5"/>
    <property type="match status" value="1"/>
</dbReference>
<dbReference type="InterPro" id="IPR000914">
    <property type="entry name" value="SBP_5_dom"/>
</dbReference>
<protein>
    <recommendedName>
        <fullName evidence="2">Solute-binding protein family 5 domain-containing protein</fullName>
    </recommendedName>
</protein>